<organism evidence="2 3">
    <name type="scientific">Ampelomyces quisqualis</name>
    <name type="common">Powdery mildew agent</name>
    <dbReference type="NCBI Taxonomy" id="50730"/>
    <lineage>
        <taxon>Eukaryota</taxon>
        <taxon>Fungi</taxon>
        <taxon>Dikarya</taxon>
        <taxon>Ascomycota</taxon>
        <taxon>Pezizomycotina</taxon>
        <taxon>Dothideomycetes</taxon>
        <taxon>Pleosporomycetidae</taxon>
        <taxon>Pleosporales</taxon>
        <taxon>Pleosporineae</taxon>
        <taxon>Phaeosphaeriaceae</taxon>
        <taxon>Ampelomyces</taxon>
    </lineage>
</organism>
<proteinExistence type="predicted"/>
<sequence length="225" mass="25494">MSSGYPKPPMPVPPKELPSPTRPEGDLETDGNDSKPPISAQPKRPTSPPWPEDALLFDGNNFMKFLKKCYSGFDNTRASSLVPLVEDPDNQGSLTPDFDKTFDSEMSRSQIEIERLMSYLDLCALEYEKMESPSEEPPEQAPDEKGPLTSRDDKELTDDVSSSDLESLKTFLKSEEAMDRLTPLQNEKPVESHRTRWSWGFNESDPRLNNIPHDFDPVRYPTTVK</sequence>
<feature type="compositionally biased region" description="Pro residues" evidence="1">
    <location>
        <begin position="1"/>
        <end position="21"/>
    </location>
</feature>
<dbReference type="AlphaFoldDB" id="A0A6A5QPN0"/>
<feature type="compositionally biased region" description="Basic and acidic residues" evidence="1">
    <location>
        <begin position="142"/>
        <end position="154"/>
    </location>
</feature>
<accession>A0A6A5QPN0</accession>
<name>A0A6A5QPN0_AMPQU</name>
<dbReference type="Proteomes" id="UP000800096">
    <property type="component" value="Unassembled WGS sequence"/>
</dbReference>
<evidence type="ECO:0000256" key="1">
    <source>
        <dbReference type="SAM" id="MobiDB-lite"/>
    </source>
</evidence>
<evidence type="ECO:0000313" key="3">
    <source>
        <dbReference type="Proteomes" id="UP000800096"/>
    </source>
</evidence>
<feature type="region of interest" description="Disordered" evidence="1">
    <location>
        <begin position="1"/>
        <end position="53"/>
    </location>
</feature>
<evidence type="ECO:0000313" key="2">
    <source>
        <dbReference type="EMBL" id="KAF1917691.1"/>
    </source>
</evidence>
<feature type="region of interest" description="Disordered" evidence="1">
    <location>
        <begin position="128"/>
        <end position="195"/>
    </location>
</feature>
<gene>
    <name evidence="2" type="ORF">BDU57DRAFT_173851</name>
</gene>
<keyword evidence="3" id="KW-1185">Reference proteome</keyword>
<reference evidence="2" key="1">
    <citation type="journal article" date="2020" name="Stud. Mycol.">
        <title>101 Dothideomycetes genomes: a test case for predicting lifestyles and emergence of pathogens.</title>
        <authorList>
            <person name="Haridas S."/>
            <person name="Albert R."/>
            <person name="Binder M."/>
            <person name="Bloem J."/>
            <person name="Labutti K."/>
            <person name="Salamov A."/>
            <person name="Andreopoulos B."/>
            <person name="Baker S."/>
            <person name="Barry K."/>
            <person name="Bills G."/>
            <person name="Bluhm B."/>
            <person name="Cannon C."/>
            <person name="Castanera R."/>
            <person name="Culley D."/>
            <person name="Daum C."/>
            <person name="Ezra D."/>
            <person name="Gonzalez J."/>
            <person name="Henrissat B."/>
            <person name="Kuo A."/>
            <person name="Liang C."/>
            <person name="Lipzen A."/>
            <person name="Lutzoni F."/>
            <person name="Magnuson J."/>
            <person name="Mondo S."/>
            <person name="Nolan M."/>
            <person name="Ohm R."/>
            <person name="Pangilinan J."/>
            <person name="Park H.-J."/>
            <person name="Ramirez L."/>
            <person name="Alfaro M."/>
            <person name="Sun H."/>
            <person name="Tritt A."/>
            <person name="Yoshinaga Y."/>
            <person name="Zwiers L.-H."/>
            <person name="Turgeon B."/>
            <person name="Goodwin S."/>
            <person name="Spatafora J."/>
            <person name="Crous P."/>
            <person name="Grigoriev I."/>
        </authorList>
    </citation>
    <scope>NUCLEOTIDE SEQUENCE</scope>
    <source>
        <strain evidence="2">HMLAC05119</strain>
    </source>
</reference>
<dbReference type="EMBL" id="ML979134">
    <property type="protein sequence ID" value="KAF1917691.1"/>
    <property type="molecule type" value="Genomic_DNA"/>
</dbReference>
<protein>
    <submittedName>
        <fullName evidence="2">Uncharacterized protein</fullName>
    </submittedName>
</protein>